<evidence type="ECO:0008006" key="3">
    <source>
        <dbReference type="Google" id="ProtNLM"/>
    </source>
</evidence>
<comment type="caution">
    <text evidence="1">The sequence shown here is derived from an EMBL/GenBank/DDBJ whole genome shotgun (WGS) entry which is preliminary data.</text>
</comment>
<gene>
    <name evidence="1" type="ORF">THAR02_04847</name>
</gene>
<dbReference type="AlphaFoldDB" id="A0A0F9XDB5"/>
<organism evidence="1 2">
    <name type="scientific">Trichoderma harzianum</name>
    <name type="common">Hypocrea lixii</name>
    <dbReference type="NCBI Taxonomy" id="5544"/>
    <lineage>
        <taxon>Eukaryota</taxon>
        <taxon>Fungi</taxon>
        <taxon>Dikarya</taxon>
        <taxon>Ascomycota</taxon>
        <taxon>Pezizomycotina</taxon>
        <taxon>Sordariomycetes</taxon>
        <taxon>Hypocreomycetidae</taxon>
        <taxon>Hypocreales</taxon>
        <taxon>Hypocreaceae</taxon>
        <taxon>Trichoderma</taxon>
    </lineage>
</organism>
<accession>A0A0F9XDB5</accession>
<sequence>MKLNLALQDAHQGPFLARDLVRASFEIRGPTFHKSPRISAKFVGTMVVSFPTQVNTASPGQITTVLFEQHKTIEYRDLQWDEDASTGESIYTTPIEFEFPDGACYCGKPQRCQLPPSLDVTEQNMRVKVAYTMTVSVGRSVLGAMTKTKSVGMDIPFSCNPSIGRLPRSSCVLSVPMDEKPGRHNARLRNTAMEDQEHDDGSCPSYSPKYAPSIKLEVLLPQPAILIRGQPTPVQILVHTPTDMIESGNVYLRSVSMDLKTLVTTSTGAIPRTITQRRHGCSMAGAVKIDNELFEVDSGAWGNFFVLNTKPTTESCILRMDHVVEVVTGISVGLGNDIRYAVAVFEVIVMDPPPAYEVGDAIQA</sequence>
<name>A0A0F9XDB5_TRIHA</name>
<dbReference type="EMBL" id="JOKZ01000126">
    <property type="protein sequence ID" value="KKP03021.1"/>
    <property type="molecule type" value="Genomic_DNA"/>
</dbReference>
<reference evidence="2" key="1">
    <citation type="journal article" date="2015" name="Genome Announc.">
        <title>Draft whole-genome sequence of the biocontrol agent Trichoderma harzianum T6776.</title>
        <authorList>
            <person name="Baroncelli R."/>
            <person name="Piaggeschi G."/>
            <person name="Fiorini L."/>
            <person name="Bertolini E."/>
            <person name="Zapparata A."/>
            <person name="Pe M.E."/>
            <person name="Sarrocco S."/>
            <person name="Vannacci G."/>
        </authorList>
    </citation>
    <scope>NUCLEOTIDE SEQUENCE [LARGE SCALE GENOMIC DNA]</scope>
    <source>
        <strain evidence="2">T6776</strain>
    </source>
</reference>
<evidence type="ECO:0000313" key="2">
    <source>
        <dbReference type="Proteomes" id="UP000034112"/>
    </source>
</evidence>
<dbReference type="OrthoDB" id="5206208at2759"/>
<evidence type="ECO:0000313" key="1">
    <source>
        <dbReference type="EMBL" id="KKP03021.1"/>
    </source>
</evidence>
<proteinExistence type="predicted"/>
<dbReference type="Proteomes" id="UP000034112">
    <property type="component" value="Unassembled WGS sequence"/>
</dbReference>
<protein>
    <recommendedName>
        <fullName evidence="3">Arrestin-like N-terminal domain-containing protein</fullName>
    </recommendedName>
</protein>
<dbReference type="OMA" id="HGCSMAG"/>